<evidence type="ECO:0000259" key="2">
    <source>
        <dbReference type="Pfam" id="PF06742"/>
    </source>
</evidence>
<organism evidence="3 4">
    <name type="scientific">Hyphomicrobium sulfonivorans</name>
    <dbReference type="NCBI Taxonomy" id="121290"/>
    <lineage>
        <taxon>Bacteria</taxon>
        <taxon>Pseudomonadati</taxon>
        <taxon>Pseudomonadota</taxon>
        <taxon>Alphaproteobacteria</taxon>
        <taxon>Hyphomicrobiales</taxon>
        <taxon>Hyphomicrobiaceae</taxon>
        <taxon>Hyphomicrobium</taxon>
    </lineage>
</organism>
<evidence type="ECO:0000313" key="3">
    <source>
        <dbReference type="EMBL" id="KWT67010.1"/>
    </source>
</evidence>
<dbReference type="InterPro" id="IPR012038">
    <property type="entry name" value="UCP009471"/>
</dbReference>
<protein>
    <submittedName>
        <fullName evidence="3">Putative TRANSMEMBRANE PROTEIN</fullName>
    </submittedName>
</protein>
<feature type="transmembrane region" description="Helical" evidence="1">
    <location>
        <begin position="26"/>
        <end position="55"/>
    </location>
</feature>
<dbReference type="STRING" id="121290.APY04_2133"/>
<dbReference type="EMBL" id="LMTR01000067">
    <property type="protein sequence ID" value="KWT67010.1"/>
    <property type="molecule type" value="Genomic_DNA"/>
</dbReference>
<dbReference type="PANTHER" id="PTHR36509">
    <property type="entry name" value="BLL3101 PROTEIN"/>
    <property type="match status" value="1"/>
</dbReference>
<comment type="caution">
    <text evidence="3">The sequence shown here is derived from an EMBL/GenBank/DDBJ whole genome shotgun (WGS) entry which is preliminary data.</text>
</comment>
<evidence type="ECO:0000313" key="4">
    <source>
        <dbReference type="Proteomes" id="UP000059074"/>
    </source>
</evidence>
<dbReference type="Gene3D" id="2.60.120.600">
    <property type="entry name" value="Domain of unknown function DUF1214, C-terminal domain"/>
    <property type="match status" value="1"/>
</dbReference>
<dbReference type="PIRSF" id="PIRSF009471">
    <property type="entry name" value="UCP009471"/>
    <property type="match status" value="1"/>
</dbReference>
<keyword evidence="4" id="KW-1185">Reference proteome</keyword>
<dbReference type="SUPFAM" id="SSF160935">
    <property type="entry name" value="VPA0735-like"/>
    <property type="match status" value="1"/>
</dbReference>
<keyword evidence="1" id="KW-1133">Transmembrane helix</keyword>
<dbReference type="InterPro" id="IPR037049">
    <property type="entry name" value="DUF1214_C_sf"/>
</dbReference>
<reference evidence="3 4" key="1">
    <citation type="submission" date="2015-10" db="EMBL/GenBank/DDBJ databases">
        <title>Transcriptomic analysis of a linuron degrading triple-species bacterial consortium.</title>
        <authorList>
            <person name="Albers P."/>
        </authorList>
    </citation>
    <scope>NUCLEOTIDE SEQUENCE [LARGE SCALE GENOMIC DNA]</scope>
    <source>
        <strain evidence="3 4">WDL6</strain>
    </source>
</reference>
<dbReference type="Proteomes" id="UP000059074">
    <property type="component" value="Unassembled WGS sequence"/>
</dbReference>
<accession>A0A109BED4</accession>
<feature type="domain" description="DUF1214" evidence="2">
    <location>
        <begin position="101"/>
        <end position="197"/>
    </location>
</feature>
<dbReference type="RefSeq" id="WP_068462299.1">
    <property type="nucleotide sequence ID" value="NZ_LMTR01000067.1"/>
</dbReference>
<evidence type="ECO:0000256" key="1">
    <source>
        <dbReference type="SAM" id="Phobius"/>
    </source>
</evidence>
<keyword evidence="1" id="KW-0472">Membrane</keyword>
<dbReference type="PATRIC" id="fig|121290.4.peg.1908"/>
<dbReference type="PANTHER" id="PTHR36509:SF2">
    <property type="entry name" value="BLL3101 PROTEIN"/>
    <property type="match status" value="1"/>
</dbReference>
<dbReference type="Pfam" id="PF06742">
    <property type="entry name" value="DUF1214"/>
    <property type="match status" value="1"/>
</dbReference>
<gene>
    <name evidence="3" type="ORF">APY04_2133</name>
</gene>
<sequence>MEHRSVLSHSARAPLSVVLNRLQKRVGIVVGILGDWAAFIGAVLILGLGTSWYMIDIGTGLTTERHGPWVAWTSAGRSDGDPYTRAHFARFGTLPLSSDIALTYTAFTDDTGERLHSSCEYSVEGRDIDDGWWSVTVFNDRGDLIANAADRHTYTRQTAAIRPDGKFAIALGREASPGNWLPTGGAGRLALQYTVFDAGASMLERTDYEPKALPAIRRVQCR</sequence>
<name>A0A109BED4_HYPSL</name>
<dbReference type="AlphaFoldDB" id="A0A109BED4"/>
<keyword evidence="1 3" id="KW-0812">Transmembrane</keyword>
<dbReference type="InterPro" id="IPR010621">
    <property type="entry name" value="DUF1214"/>
</dbReference>
<proteinExistence type="predicted"/>